<feature type="compositionally biased region" description="Basic and acidic residues" evidence="1">
    <location>
        <begin position="150"/>
        <end position="181"/>
    </location>
</feature>
<evidence type="ECO:0000256" key="1">
    <source>
        <dbReference type="SAM" id="MobiDB-lite"/>
    </source>
</evidence>
<feature type="region of interest" description="Disordered" evidence="1">
    <location>
        <begin position="139"/>
        <end position="206"/>
    </location>
</feature>
<keyword evidence="2" id="KW-0812">Transmembrane</keyword>
<accession>A0ABW0BNJ5</accession>
<organism evidence="4 5">
    <name type="scientific">Nocardioides taihuensis</name>
    <dbReference type="NCBI Taxonomy" id="1835606"/>
    <lineage>
        <taxon>Bacteria</taxon>
        <taxon>Bacillati</taxon>
        <taxon>Actinomycetota</taxon>
        <taxon>Actinomycetes</taxon>
        <taxon>Propionibacteriales</taxon>
        <taxon>Nocardioidaceae</taxon>
        <taxon>Nocardioides</taxon>
    </lineage>
</organism>
<dbReference type="InterPro" id="IPR008979">
    <property type="entry name" value="Galactose-bd-like_sf"/>
</dbReference>
<evidence type="ECO:0000313" key="4">
    <source>
        <dbReference type="EMBL" id="MFC5178959.1"/>
    </source>
</evidence>
<dbReference type="RefSeq" id="WP_378592763.1">
    <property type="nucleotide sequence ID" value="NZ_JBHSKD010000027.1"/>
</dbReference>
<dbReference type="Gene3D" id="2.60.120.260">
    <property type="entry name" value="Galactose-binding domain-like"/>
    <property type="match status" value="1"/>
</dbReference>
<reference evidence="5" key="1">
    <citation type="journal article" date="2019" name="Int. J. Syst. Evol. Microbiol.">
        <title>The Global Catalogue of Microorganisms (GCM) 10K type strain sequencing project: providing services to taxonomists for standard genome sequencing and annotation.</title>
        <authorList>
            <consortium name="The Broad Institute Genomics Platform"/>
            <consortium name="The Broad Institute Genome Sequencing Center for Infectious Disease"/>
            <person name="Wu L."/>
            <person name="Ma J."/>
        </authorList>
    </citation>
    <scope>NUCLEOTIDE SEQUENCE [LARGE SCALE GENOMIC DNA]</scope>
    <source>
        <strain evidence="5">DFY41</strain>
    </source>
</reference>
<evidence type="ECO:0000259" key="3">
    <source>
        <dbReference type="Pfam" id="PF25302"/>
    </source>
</evidence>
<keyword evidence="2" id="KW-1133">Transmembrane helix</keyword>
<proteinExistence type="predicted"/>
<sequence length="338" mass="35459">MSVCTRCGQELDPSSVGRFCTNCGQPIGAPVEDPDWRTGTAERPAVAADGSTPPAPPPSPHTAPLEPARYPLFADEVAGPPGPVDAGPPLPPPLPAPEEIAPEPAVPTSHRRAAWWPWLVVAAVLVVVAVLGVRLLLSGGGDDAAPAAEETTKAQKGPDKKPSKEPSSEPTKDQKPDKPGKPGDVAPSARIEVPATAPPNQDVNGDTVTYEAANMVDGKADTCWRMPGDGTGSTITFTLPQETVVKEVGMINGYAKTAGSLDWYAGNRRILKATWEFDDGTVIEQDLTETRDLQSLQLDPVTTTTVRLTLTEVSKPGSGPEARNYTAISEVSLTGTPQ</sequence>
<comment type="caution">
    <text evidence="4">The sequence shown here is derived from an EMBL/GenBank/DDBJ whole genome shotgun (WGS) entry which is preliminary data.</text>
</comment>
<dbReference type="EMBL" id="JBHSKD010000027">
    <property type="protein sequence ID" value="MFC5178959.1"/>
    <property type="molecule type" value="Genomic_DNA"/>
</dbReference>
<dbReference type="InterPro" id="IPR057561">
    <property type="entry name" value="NADase_transloc"/>
</dbReference>
<protein>
    <recommendedName>
        <fullName evidence="3">NAD glycohydrolase translocation F5/8 type C domain-containing protein</fullName>
    </recommendedName>
</protein>
<feature type="compositionally biased region" description="Pro residues" evidence="1">
    <location>
        <begin position="80"/>
        <end position="96"/>
    </location>
</feature>
<keyword evidence="5" id="KW-1185">Reference proteome</keyword>
<evidence type="ECO:0000313" key="5">
    <source>
        <dbReference type="Proteomes" id="UP001596087"/>
    </source>
</evidence>
<feature type="compositionally biased region" description="Low complexity" evidence="1">
    <location>
        <begin position="139"/>
        <end position="148"/>
    </location>
</feature>
<gene>
    <name evidence="4" type="ORF">ACFPGP_19915</name>
</gene>
<name>A0ABW0BNJ5_9ACTN</name>
<feature type="region of interest" description="Disordered" evidence="1">
    <location>
        <begin position="22"/>
        <end position="105"/>
    </location>
</feature>
<feature type="domain" description="NAD glycohydrolase translocation F5/8 type C" evidence="3">
    <location>
        <begin position="206"/>
        <end position="333"/>
    </location>
</feature>
<dbReference type="Pfam" id="PF25302">
    <property type="entry name" value="NADase_transloc"/>
    <property type="match status" value="1"/>
</dbReference>
<keyword evidence="2" id="KW-0472">Membrane</keyword>
<feature type="transmembrane region" description="Helical" evidence="2">
    <location>
        <begin position="115"/>
        <end position="137"/>
    </location>
</feature>
<dbReference type="SUPFAM" id="SSF49785">
    <property type="entry name" value="Galactose-binding domain-like"/>
    <property type="match status" value="1"/>
</dbReference>
<dbReference type="NCBIfam" id="NF047619">
    <property type="entry name" value="NADase_discoid"/>
    <property type="match status" value="1"/>
</dbReference>
<evidence type="ECO:0000256" key="2">
    <source>
        <dbReference type="SAM" id="Phobius"/>
    </source>
</evidence>
<dbReference type="Proteomes" id="UP001596087">
    <property type="component" value="Unassembled WGS sequence"/>
</dbReference>